<dbReference type="Proteomes" id="UP000033995">
    <property type="component" value="Unassembled WGS sequence"/>
</dbReference>
<dbReference type="EMBL" id="LBOZ01000005">
    <property type="protein sequence ID" value="KKP47215.1"/>
    <property type="molecule type" value="Genomic_DNA"/>
</dbReference>
<dbReference type="AlphaFoldDB" id="A0A0G0C7K7"/>
<comment type="caution">
    <text evidence="1">The sequence shown here is derived from an EMBL/GenBank/DDBJ whole genome shotgun (WGS) entry which is preliminary data.</text>
</comment>
<sequence length="54" mass="6467">MKRFLDNLLKFQIKARFSNFFRAHVSNSNNKVENYFNGPIYFINNQAKRLVAKN</sequence>
<proteinExistence type="predicted"/>
<gene>
    <name evidence="1" type="ORF">UR38_C0005G0028</name>
</gene>
<reference evidence="1 2" key="1">
    <citation type="journal article" date="2015" name="Nature">
        <title>rRNA introns, odd ribosomes, and small enigmatic genomes across a large radiation of phyla.</title>
        <authorList>
            <person name="Brown C.T."/>
            <person name="Hug L.A."/>
            <person name="Thomas B.C."/>
            <person name="Sharon I."/>
            <person name="Castelle C.J."/>
            <person name="Singh A."/>
            <person name="Wilkins M.J."/>
            <person name="Williams K.H."/>
            <person name="Banfield J.F."/>
        </authorList>
    </citation>
    <scope>NUCLEOTIDE SEQUENCE [LARGE SCALE GENOMIC DNA]</scope>
</reference>
<evidence type="ECO:0000313" key="2">
    <source>
        <dbReference type="Proteomes" id="UP000033995"/>
    </source>
</evidence>
<name>A0A0G0C7K7_9BACT</name>
<evidence type="ECO:0000313" key="1">
    <source>
        <dbReference type="EMBL" id="KKP47215.1"/>
    </source>
</evidence>
<protein>
    <submittedName>
        <fullName evidence="1">Uncharacterized protein</fullName>
    </submittedName>
</protein>
<accession>A0A0G0C7K7</accession>
<organism evidence="1 2">
    <name type="scientific">Candidatus Woesebacteria bacterium GW2011_GWA2_33_28</name>
    <dbReference type="NCBI Taxonomy" id="1618561"/>
    <lineage>
        <taxon>Bacteria</taxon>
        <taxon>Candidatus Woeseibacteriota</taxon>
    </lineage>
</organism>